<reference evidence="6 7" key="1">
    <citation type="journal article" date="2014" name="J Genomics">
        <title>Draft Genome Sequence of the Extremely Halophilic Phototrophic Purple Sulfur Bacterium Halorhodospira halochloris.</title>
        <authorList>
            <person name="Singh K.S."/>
            <person name="Kirksey J."/>
            <person name="Hoff W.D."/>
            <person name="Deole R."/>
        </authorList>
    </citation>
    <scope>NUCLEOTIDE SEQUENCE [LARGE SCALE GENOMIC DNA]</scope>
    <source>
        <strain evidence="6 7">A</strain>
    </source>
</reference>
<sequence>MRLAGPAAGLVVALGLVVLFWSDIRTGLDRVPLWLLWAFLLILCAGLLVWWRARIQRDRTPINDPANGSRDAVDEECRDLNEALKAIHARLESTPSARIGLRRRQVAAPWYLLMGPSNSGKTRLLNGYTQVAGQGSQETAARAAVEFRLLKGAVWVELRGKVIEQADRQDLWRHLLDRLRQHRSRQPLKGLILTLSLPALLEIDPPQRDALVGMLRRHLQELCETLGQLPPVHLMLTHMDQIPGFTWLAPVLADEDDRVWSFALNPQRDTLPQLDEALGDLLEDLDRKRLRALDLGRDPVRGSEIIAFPHRMERAAGCLRDALTRLCRPEPGQEMPPILTLYLTGTTGAENRTAEDTASLTLERIQGDPATAQPTQRQAFRTMALQGTLLILTAALLVSSLTLLHPAKRTQADLMGASASLLQALSDNVQDREPEILASLAAIHAHGQRLESPHGHAPLPLHPLPWWPRNQAVALDDSVARVMNAMVLPDALNLLEARIQERARQWISLEPAQRELERPLHYEDLRLYLMIHLPDRRDEHILLEGLTTLMSSSLPSHGPVHQPDASTLDALWRRWFAHGLTPDSPMQSGLVAKVRSQLQTEASPQAAYARLQSRAARDMGSVVLEEILGRDGARLIRAEHTLPRLYTAKAWQQFALPTIDELVQQALQGDWVTQDDTDTHAGQPMDPEQVEALTHDLRQRYLDDYQEAWRDFLAGLSVMPFRDLSAAAEGLGRLGAETGPLTRLASWTHDNLTLSESPIPLHEALGTISRGVDTSSFQHPVLAGGQDNPGPLLALLSPEEDALVSTALSDHLDTLRAIASHLESLMASADPGREARVAAAGLLQGRGGHIPLQAAWMSTSSLLADLPVAERPMLEPLLRSAVREPWRTLVYTAVGDLERQWQGQVMGPWRDGLAGRFPFDPQGRDAALVDVVDFFHPEQGLLWGFVHEHLSPFLQDTRGPWRPRTWIGVGPTFSRGFVRNMAQADEITRSLFAHGQGTAQLSFHLYPMPSPGLSEVVFESNGQVYRYRNEPQEWRRFAWPGDAGTPGARVRAVDHHGLATGEYRQEGIWGLFRLLHEAHVEADDGEGHVYTTRWQLPHQGQGDPQEIRFRIRPDRQQNFLRQQLFTGFELTRSPFLGSRG</sequence>
<evidence type="ECO:0000313" key="7">
    <source>
        <dbReference type="Proteomes" id="UP000019442"/>
    </source>
</evidence>
<proteinExistence type="predicted"/>
<dbReference type="InterPro" id="IPR009612">
    <property type="entry name" value="IcmF-rel"/>
</dbReference>
<feature type="transmembrane region" description="Helical" evidence="1">
    <location>
        <begin position="383"/>
        <end position="404"/>
    </location>
</feature>
<keyword evidence="1" id="KW-0812">Transmembrane</keyword>
<feature type="domain" description="Type VI secretion system component TssM1 N-terminal" evidence="4">
    <location>
        <begin position="167"/>
        <end position="380"/>
    </location>
</feature>
<dbReference type="InterPro" id="IPR053156">
    <property type="entry name" value="T6SS_TssM-like"/>
</dbReference>
<organism evidence="6 7">
    <name type="scientific">Ectothiorhodospira haloalkaliphila</name>
    <dbReference type="NCBI Taxonomy" id="421628"/>
    <lineage>
        <taxon>Bacteria</taxon>
        <taxon>Pseudomonadati</taxon>
        <taxon>Pseudomonadota</taxon>
        <taxon>Gammaproteobacteria</taxon>
        <taxon>Chromatiales</taxon>
        <taxon>Ectothiorhodospiraceae</taxon>
        <taxon>Ectothiorhodospira</taxon>
    </lineage>
</organism>
<dbReference type="InterPro" id="IPR025743">
    <property type="entry name" value="TssM1_N"/>
</dbReference>
<dbReference type="PANTHER" id="PTHR36153:SF1">
    <property type="entry name" value="TYPE VI SECRETION SYSTEM COMPONENT TSSM1"/>
    <property type="match status" value="1"/>
</dbReference>
<evidence type="ECO:0000259" key="2">
    <source>
        <dbReference type="Pfam" id="PF06744"/>
    </source>
</evidence>
<dbReference type="PANTHER" id="PTHR36153">
    <property type="entry name" value="INNER MEMBRANE PROTEIN-RELATED"/>
    <property type="match status" value="1"/>
</dbReference>
<feature type="domain" description="IcmF-related" evidence="3">
    <location>
        <begin position="480"/>
        <end position="751"/>
    </location>
</feature>
<dbReference type="InterPro" id="IPR048677">
    <property type="entry name" value="TssM1_hel"/>
</dbReference>
<evidence type="ECO:0000259" key="5">
    <source>
        <dbReference type="Pfam" id="PF21070"/>
    </source>
</evidence>
<protein>
    <recommendedName>
        <fullName evidence="8">IcmF-related N-terminal domain-containing protein</fullName>
    </recommendedName>
</protein>
<feature type="domain" description="Type VI secretion system component TssM1 helical" evidence="5">
    <location>
        <begin position="895"/>
        <end position="996"/>
    </location>
</feature>
<evidence type="ECO:0000256" key="1">
    <source>
        <dbReference type="SAM" id="Phobius"/>
    </source>
</evidence>
<dbReference type="NCBIfam" id="TIGR03348">
    <property type="entry name" value="VI_IcmF"/>
    <property type="match status" value="1"/>
</dbReference>
<dbReference type="Pfam" id="PF14331">
    <property type="entry name" value="IcmF-related_N"/>
    <property type="match status" value="1"/>
</dbReference>
<gene>
    <name evidence="6" type="ORF">M911_00025</name>
</gene>
<feature type="domain" description="Type VI secretion system IcmF C-terminal" evidence="2">
    <location>
        <begin position="1003"/>
        <end position="1096"/>
    </location>
</feature>
<evidence type="ECO:0000313" key="6">
    <source>
        <dbReference type="EMBL" id="AHK80528.1"/>
    </source>
</evidence>
<evidence type="ECO:0008006" key="8">
    <source>
        <dbReference type="Google" id="ProtNLM"/>
    </source>
</evidence>
<dbReference type="Proteomes" id="UP000019442">
    <property type="component" value="Chromosome"/>
</dbReference>
<keyword evidence="1" id="KW-1133">Transmembrane helix</keyword>
<dbReference type="KEGG" id="hhc:M911_00025"/>
<dbReference type="InterPro" id="IPR017731">
    <property type="entry name" value="TssM1-like"/>
</dbReference>
<feature type="transmembrane region" description="Helical" evidence="1">
    <location>
        <begin position="32"/>
        <end position="51"/>
    </location>
</feature>
<reference evidence="7" key="2">
    <citation type="submission" date="2014-02" db="EMBL/GenBank/DDBJ databases">
        <title>Draft Genome Sequence of extremely halophilic bacteria Halorhodospira halochloris.</title>
        <authorList>
            <person name="Singh K.S."/>
        </authorList>
    </citation>
    <scope>NUCLEOTIDE SEQUENCE [LARGE SCALE GENOMIC DNA]</scope>
    <source>
        <strain evidence="7">A</strain>
    </source>
</reference>
<dbReference type="InterPro" id="IPR010623">
    <property type="entry name" value="IcmF_C"/>
</dbReference>
<evidence type="ECO:0000259" key="3">
    <source>
        <dbReference type="Pfam" id="PF06761"/>
    </source>
</evidence>
<dbReference type="HOGENOM" id="CLU_003353_0_0_6"/>
<dbReference type="AlphaFoldDB" id="W8KMX9"/>
<evidence type="ECO:0000259" key="4">
    <source>
        <dbReference type="Pfam" id="PF14331"/>
    </source>
</evidence>
<dbReference type="Pfam" id="PF21070">
    <property type="entry name" value="IcmF_helical"/>
    <property type="match status" value="1"/>
</dbReference>
<keyword evidence="1" id="KW-0472">Membrane</keyword>
<accession>W8KMX9</accession>
<name>W8KMX9_9GAMM</name>
<dbReference type="Pfam" id="PF06761">
    <property type="entry name" value="IcmF-related"/>
    <property type="match status" value="1"/>
</dbReference>
<keyword evidence="7" id="KW-1185">Reference proteome</keyword>
<dbReference type="Pfam" id="PF06744">
    <property type="entry name" value="IcmF_C"/>
    <property type="match status" value="1"/>
</dbReference>
<dbReference type="EMBL" id="CP007268">
    <property type="protein sequence ID" value="AHK80528.1"/>
    <property type="molecule type" value="Genomic_DNA"/>
</dbReference>